<dbReference type="InterPro" id="IPR001487">
    <property type="entry name" value="Bromodomain"/>
</dbReference>
<keyword evidence="1 2" id="KW-0103">Bromodomain</keyword>
<feature type="region of interest" description="Disordered" evidence="3">
    <location>
        <begin position="742"/>
        <end position="862"/>
    </location>
</feature>
<feature type="compositionally biased region" description="Basic and acidic residues" evidence="3">
    <location>
        <begin position="676"/>
        <end position="686"/>
    </location>
</feature>
<dbReference type="PANTHER" id="PTHR37888">
    <property type="entry name" value="DNA-BINDING BROMODOMAIN-CONTAINING PROTEIN"/>
    <property type="match status" value="1"/>
</dbReference>
<feature type="domain" description="Bromo" evidence="4">
    <location>
        <begin position="397"/>
        <end position="453"/>
    </location>
</feature>
<name>A0AAD3XMW0_NEPGR</name>
<feature type="compositionally biased region" description="Basic residues" evidence="3">
    <location>
        <begin position="843"/>
        <end position="852"/>
    </location>
</feature>
<feature type="compositionally biased region" description="Basic and acidic residues" evidence="3">
    <location>
        <begin position="254"/>
        <end position="286"/>
    </location>
</feature>
<evidence type="ECO:0000256" key="3">
    <source>
        <dbReference type="SAM" id="MobiDB-lite"/>
    </source>
</evidence>
<accession>A0AAD3XMW0</accession>
<dbReference type="PROSITE" id="PS50014">
    <property type="entry name" value="BROMODOMAIN_2"/>
    <property type="match status" value="1"/>
</dbReference>
<evidence type="ECO:0000259" key="4">
    <source>
        <dbReference type="PROSITE" id="PS50014"/>
    </source>
</evidence>
<dbReference type="SMART" id="SM00297">
    <property type="entry name" value="BROMO"/>
    <property type="match status" value="1"/>
</dbReference>
<dbReference type="SUPFAM" id="SSF47370">
    <property type="entry name" value="Bromodomain"/>
    <property type="match status" value="1"/>
</dbReference>
<reference evidence="5" key="1">
    <citation type="submission" date="2023-05" db="EMBL/GenBank/DDBJ databases">
        <title>Nepenthes gracilis genome sequencing.</title>
        <authorList>
            <person name="Fukushima K."/>
        </authorList>
    </citation>
    <scope>NUCLEOTIDE SEQUENCE</scope>
    <source>
        <strain evidence="5">SING2019-196</strain>
    </source>
</reference>
<dbReference type="SMART" id="SM00717">
    <property type="entry name" value="SANT"/>
    <property type="match status" value="1"/>
</dbReference>
<feature type="region of interest" description="Disordered" evidence="3">
    <location>
        <begin position="508"/>
        <end position="614"/>
    </location>
</feature>
<feature type="compositionally biased region" description="Basic and acidic residues" evidence="3">
    <location>
        <begin position="642"/>
        <end position="665"/>
    </location>
</feature>
<feature type="compositionally biased region" description="Basic and acidic residues" evidence="3">
    <location>
        <begin position="765"/>
        <end position="780"/>
    </location>
</feature>
<feature type="compositionally biased region" description="Basic and acidic residues" evidence="3">
    <location>
        <begin position="579"/>
        <end position="594"/>
    </location>
</feature>
<sequence>MVAPKILAELLDEEGEVRRREKREREMARIEKERVDTSSNLEKAWGTLEELLLACAVSRHGTKSWESIAKEIQKRASKNRNNQSNGNNFLNVFTPQNCKQKYRDLKRRFNVNRGSGVDTVVDGDGEGGSRDEDSEEGVRGEMLCMVDELRRLRVEELKREVHRHDISIASLKLKVKRLEEERERSLTAEAEGAADLLTKHGSGTRTGEKQGEPERSPPGNPTGEAASTGGSGGPEDRSSNESNSSNQKRKNRKAAVEERESKHEPEETKKEESDRVGTEPKPEPSKDCSYSGGSGSIKGDMVVDLSPLTRPGDSHQLRDSVSESTKQSSDVQSSASLYRRKRRHWWGSVGCGSGGDEPAERLSPVDKGINLKPQPLIRFIHILRSHGSAFKCGLPVQETEKYRNLIRQHMDLDTVQSRLDKGTYTNCHMKFYRDLLLIFTNAIVFYHKSSAEHLEARELRKLVTQEISERIREQTLMSFKPDPERQLLEPAVKKLRTSTTMIMCRLRSSTSVTPSSESLNGMEEGRMKNGRVVKAKPDHNSKAVNNDNGYLNKGDEKGVPKKLRRERSALGNRSLATSNKKEIVTRDIDDREGSDTDEQLGSKKGSHEKMMPATKKQGVANFLKRMKQDSPPREGMTQNGNRSEKERREKTRVDTKRGNRKDNRGGHVGYKRGTSGRRERETEKRAVGRRSRRKAAMSMVKRVAGKRKRGRFGSKPDIFCDSFVCGALGLMGRVRGKGKKLAAYHEDPRNGKEETIPAQKRKGRPEKPLKDEIGEEFAEKLEEDDLENKSTGPSSKDMNNAVAGESGKKRKRNSPVREKPSPVKDETKFSNDISAKSIGFRHIGSRRKSKPRRAAEVGVDCK</sequence>
<organism evidence="5 6">
    <name type="scientific">Nepenthes gracilis</name>
    <name type="common">Slender pitcher plant</name>
    <dbReference type="NCBI Taxonomy" id="150966"/>
    <lineage>
        <taxon>Eukaryota</taxon>
        <taxon>Viridiplantae</taxon>
        <taxon>Streptophyta</taxon>
        <taxon>Embryophyta</taxon>
        <taxon>Tracheophyta</taxon>
        <taxon>Spermatophyta</taxon>
        <taxon>Magnoliopsida</taxon>
        <taxon>eudicotyledons</taxon>
        <taxon>Gunneridae</taxon>
        <taxon>Pentapetalae</taxon>
        <taxon>Caryophyllales</taxon>
        <taxon>Nepenthaceae</taxon>
        <taxon>Nepenthes</taxon>
    </lineage>
</organism>
<feature type="region of interest" description="Disordered" evidence="3">
    <location>
        <begin position="186"/>
        <end position="335"/>
    </location>
</feature>
<proteinExistence type="predicted"/>
<dbReference type="PANTHER" id="PTHR37888:SF8">
    <property type="entry name" value="HISTONE-LYSINE N-METHYLTRANSFERASE, H3 LYSINE-79 SPECIFIC-LIKE"/>
    <property type="match status" value="1"/>
</dbReference>
<keyword evidence="6" id="KW-1185">Reference proteome</keyword>
<feature type="compositionally biased region" description="Polar residues" evidence="3">
    <location>
        <begin position="789"/>
        <end position="798"/>
    </location>
</feature>
<dbReference type="EMBL" id="BSYO01000010">
    <property type="protein sequence ID" value="GMH10289.1"/>
    <property type="molecule type" value="Genomic_DNA"/>
</dbReference>
<evidence type="ECO:0000256" key="2">
    <source>
        <dbReference type="PROSITE-ProRule" id="PRU00035"/>
    </source>
</evidence>
<evidence type="ECO:0000256" key="1">
    <source>
        <dbReference type="ARBA" id="ARBA00023117"/>
    </source>
</evidence>
<evidence type="ECO:0000313" key="5">
    <source>
        <dbReference type="EMBL" id="GMH10289.1"/>
    </source>
</evidence>
<feature type="compositionally biased region" description="Basic residues" evidence="3">
    <location>
        <begin position="703"/>
        <end position="712"/>
    </location>
</feature>
<feature type="compositionally biased region" description="Basic and acidic residues" evidence="3">
    <location>
        <begin position="312"/>
        <end position="321"/>
    </location>
</feature>
<dbReference type="Gene3D" id="1.10.10.60">
    <property type="entry name" value="Homeodomain-like"/>
    <property type="match status" value="1"/>
</dbReference>
<feature type="compositionally biased region" description="Low complexity" evidence="3">
    <location>
        <begin position="508"/>
        <end position="518"/>
    </location>
</feature>
<feature type="compositionally biased region" description="Basic and acidic residues" evidence="3">
    <location>
        <begin position="743"/>
        <end position="755"/>
    </location>
</feature>
<dbReference type="AlphaFoldDB" id="A0AAD3XMW0"/>
<gene>
    <name evidence="5" type="ORF">Nepgr_012130</name>
</gene>
<dbReference type="CDD" id="cd00167">
    <property type="entry name" value="SANT"/>
    <property type="match status" value="1"/>
</dbReference>
<dbReference type="Proteomes" id="UP001279734">
    <property type="component" value="Unassembled WGS sequence"/>
</dbReference>
<dbReference type="InterPro" id="IPR001005">
    <property type="entry name" value="SANT/Myb"/>
</dbReference>
<comment type="caution">
    <text evidence="5">The sequence shown here is derived from an EMBL/GenBank/DDBJ whole genome shotgun (WGS) entry which is preliminary data.</text>
</comment>
<feature type="compositionally biased region" description="Polar residues" evidence="3">
    <location>
        <begin position="322"/>
        <end position="335"/>
    </location>
</feature>
<protein>
    <recommendedName>
        <fullName evidence="4">Bromo domain-containing protein</fullName>
    </recommendedName>
</protein>
<dbReference type="InterPro" id="IPR036427">
    <property type="entry name" value="Bromodomain-like_sf"/>
</dbReference>
<feature type="region of interest" description="Disordered" evidence="3">
    <location>
        <begin position="626"/>
        <end position="713"/>
    </location>
</feature>
<feature type="compositionally biased region" description="Basic and acidic residues" evidence="3">
    <location>
        <begin position="853"/>
        <end position="862"/>
    </location>
</feature>
<feature type="compositionally biased region" description="Basic and acidic residues" evidence="3">
    <location>
        <begin position="206"/>
        <end position="215"/>
    </location>
</feature>
<feature type="region of interest" description="Disordered" evidence="3">
    <location>
        <begin position="116"/>
        <end position="139"/>
    </location>
</feature>
<dbReference type="CDD" id="cd04369">
    <property type="entry name" value="Bromodomain"/>
    <property type="match status" value="1"/>
</dbReference>
<dbReference type="Pfam" id="PF00439">
    <property type="entry name" value="Bromodomain"/>
    <property type="match status" value="1"/>
</dbReference>
<dbReference type="Gene3D" id="1.20.920.10">
    <property type="entry name" value="Bromodomain-like"/>
    <property type="match status" value="1"/>
</dbReference>
<feature type="compositionally biased region" description="Basic and acidic residues" evidence="3">
    <location>
        <begin position="127"/>
        <end position="139"/>
    </location>
</feature>
<evidence type="ECO:0000313" key="6">
    <source>
        <dbReference type="Proteomes" id="UP001279734"/>
    </source>
</evidence>
<feature type="compositionally biased region" description="Basic and acidic residues" evidence="3">
    <location>
        <begin position="815"/>
        <end position="829"/>
    </location>
</feature>